<evidence type="ECO:0000256" key="2">
    <source>
        <dbReference type="ARBA" id="ARBA00022658"/>
    </source>
</evidence>
<evidence type="ECO:0000256" key="3">
    <source>
        <dbReference type="SAM" id="MobiDB-lite"/>
    </source>
</evidence>
<accession>A0AAD7XXP0</accession>
<reference evidence="6 7" key="1">
    <citation type="submission" date="2023-03" db="EMBL/GenBank/DDBJ databases">
        <title>Genome sequence of Lichtheimia ornata CBS 291.66.</title>
        <authorList>
            <person name="Mohabir J.T."/>
            <person name="Shea T.P."/>
            <person name="Kurbessoian T."/>
            <person name="Berby B."/>
            <person name="Fontaine J."/>
            <person name="Livny J."/>
            <person name="Gnirke A."/>
            <person name="Stajich J.E."/>
            <person name="Cuomo C.A."/>
        </authorList>
    </citation>
    <scope>NUCLEOTIDE SEQUENCE [LARGE SCALE GENOMIC DNA]</scope>
    <source>
        <strain evidence="6">CBS 291.66</strain>
    </source>
</reference>
<dbReference type="SMART" id="SM00049">
    <property type="entry name" value="DEP"/>
    <property type="match status" value="1"/>
</dbReference>
<dbReference type="SUPFAM" id="SSF46785">
    <property type="entry name" value="Winged helix' DNA-binding domain"/>
    <property type="match status" value="1"/>
</dbReference>
<dbReference type="InterPro" id="IPR052233">
    <property type="entry name" value="Rho-type_GEFs"/>
</dbReference>
<dbReference type="Pfam" id="PF00780">
    <property type="entry name" value="CNH"/>
    <property type="match status" value="1"/>
</dbReference>
<dbReference type="GeneID" id="83217984"/>
<evidence type="ECO:0000313" key="6">
    <source>
        <dbReference type="EMBL" id="KAJ8653782.1"/>
    </source>
</evidence>
<keyword evidence="2" id="KW-0344">Guanine-nucleotide releasing factor</keyword>
<dbReference type="PANTHER" id="PTHR46572">
    <property type="entry name" value="RHO1 GDP-GTP EXCHANGE PROTEIN 1-RELATED"/>
    <property type="match status" value="1"/>
</dbReference>
<dbReference type="PANTHER" id="PTHR46572:SF2">
    <property type="entry name" value="RHO1 GDP-GTP EXCHANGE PROTEIN 1-RELATED"/>
    <property type="match status" value="1"/>
</dbReference>
<evidence type="ECO:0000259" key="5">
    <source>
        <dbReference type="PROSITE" id="PS50219"/>
    </source>
</evidence>
<keyword evidence="7" id="KW-1185">Reference proteome</keyword>
<dbReference type="Gene3D" id="1.10.10.10">
    <property type="entry name" value="Winged helix-like DNA-binding domain superfamily/Winged helix DNA-binding domain"/>
    <property type="match status" value="1"/>
</dbReference>
<feature type="region of interest" description="Disordered" evidence="3">
    <location>
        <begin position="57"/>
        <end position="86"/>
    </location>
</feature>
<dbReference type="CDD" id="cd00160">
    <property type="entry name" value="RhoGEF"/>
    <property type="match status" value="1"/>
</dbReference>
<proteinExistence type="predicted"/>
<dbReference type="Pfam" id="PF15405">
    <property type="entry name" value="PH_5"/>
    <property type="match status" value="1"/>
</dbReference>
<dbReference type="InterPro" id="IPR035899">
    <property type="entry name" value="DBL_dom_sf"/>
</dbReference>
<dbReference type="Pfam" id="PF00610">
    <property type="entry name" value="DEP"/>
    <property type="match status" value="1"/>
</dbReference>
<keyword evidence="1" id="KW-0597">Phosphoprotein</keyword>
<protein>
    <submittedName>
        <fullName evidence="6">Uncharacterized protein</fullName>
    </submittedName>
</protein>
<dbReference type="InterPro" id="IPR011993">
    <property type="entry name" value="PH-like_dom_sf"/>
</dbReference>
<dbReference type="Pfam" id="PF00621">
    <property type="entry name" value="RhoGEF"/>
    <property type="match status" value="1"/>
</dbReference>
<feature type="compositionally biased region" description="Polar residues" evidence="3">
    <location>
        <begin position="58"/>
        <end position="68"/>
    </location>
</feature>
<feature type="region of interest" description="Disordered" evidence="3">
    <location>
        <begin position="1"/>
        <end position="21"/>
    </location>
</feature>
<dbReference type="InterPro" id="IPR036390">
    <property type="entry name" value="WH_DNA-bd_sf"/>
</dbReference>
<dbReference type="PROSITE" id="PS50219">
    <property type="entry name" value="CNH"/>
    <property type="match status" value="1"/>
</dbReference>
<dbReference type="InterPro" id="IPR000591">
    <property type="entry name" value="DEP_dom"/>
</dbReference>
<dbReference type="InterPro" id="IPR041675">
    <property type="entry name" value="PH_5"/>
</dbReference>
<dbReference type="Gene3D" id="2.30.29.30">
    <property type="entry name" value="Pleckstrin-homology domain (PH domain)/Phosphotyrosine-binding domain (PTB)"/>
    <property type="match status" value="1"/>
</dbReference>
<dbReference type="InterPro" id="IPR000219">
    <property type="entry name" value="DH_dom"/>
</dbReference>
<feature type="domain" description="DH" evidence="4">
    <location>
        <begin position="347"/>
        <end position="534"/>
    </location>
</feature>
<gene>
    <name evidence="6" type="ORF">O0I10_010581</name>
</gene>
<feature type="domain" description="CNH" evidence="5">
    <location>
        <begin position="723"/>
        <end position="1036"/>
    </location>
</feature>
<evidence type="ECO:0000259" key="4">
    <source>
        <dbReference type="PROSITE" id="PS50010"/>
    </source>
</evidence>
<dbReference type="SMART" id="SM00036">
    <property type="entry name" value="CNH"/>
    <property type="match status" value="1"/>
</dbReference>
<dbReference type="InterPro" id="IPR036388">
    <property type="entry name" value="WH-like_DNA-bd_sf"/>
</dbReference>
<sequence>MTLSHTTSVSPRRSNNFLHADRPSLDELRRSSTKWLNGGSSNGSNLFRIGSSLARRATSMTPAPSRSTPHPRASLQETRTTKIRAKPSFDGRSRIRQENGNTGTDIYDSAHVVAQQDRDPSSGMQSTLTVLYCAYLSVVAREFRRRIILVDRVKNGIEYKNVFDGREAIDTLADIIGNTQRRDIALRLGRALGAQRFFHDVNYESRLVDTFTEIYQFYDDNDYFGTSSSDSSVIVSTTGTEDSIEATTPEYDSSMEQQQHQQQQPSTLPNGVFTDLTYCYVPTCVGKKPCYSHTCPKRERLHKRPDSIDARLARSTTHAYLRQQEQQLWSNTAPPYIAATVSSSERKRQETIFELVYTEENFVKDLEYIHDMWIQPLQERDIIPESRRETFINKVFCNIMAIHQVNHRFLSALRVLQEENPIVAQIGDVVLDFVMQLEPFLLYGARQHEAKYMLDQERVNNKKFAVFAEETERDPSSYRLELDGYLSKPTARLGRYTLFLDAILKHTPPDNPDRINIPKATDIIKQFLTRVNEENGKAKNRFDLERIDQKLLFKSDKVDLKLLEQDRVLVKQVKLCKNPNADAPPNYLVLLFDHYLVMTKVKMINRQERYVVKRRPIPLELLEVSLPAAPRRSSSILPSMSHANRADPSAVPNRQTAGKATFPIVFQHIGRRGTNTSLTLYAPALPILKPWVEQIRIQQSLRSKREPVFAMIPAVQEHRFLDDVRINHIVTFNNGQQYVLATDAGVYVGHTGRSSKPHKILAVDRVAQVQVLEEAQLLLILADKTLYEYSLDVVNNKPEEQAAGRPIQSHVPHFHVGSSLGRKLVCIPRVTTPLNTNITLFEPSRPNQMERNKRFLGKIVKKSSSSSSSSPSDIHLKKFKECYIPSEAWALELSQSQMLITCPRGIIMVDLRSNQTQQMLNPDDRSLSFITEREKDESRLNIRAPMKHIAVFRAVRGDHFVCYDEFGFYIDGRGNRNHRNFKIEFEGSPEAYAFAYPYVVAFEPNFIEIRNVVTGALEQIIRGRDIRCLNNGHKTEKPFIYGVMGDPSQPTFQYIFQLQPLFTN</sequence>
<evidence type="ECO:0000256" key="1">
    <source>
        <dbReference type="ARBA" id="ARBA00022553"/>
    </source>
</evidence>
<comment type="caution">
    <text evidence="6">The sequence shown here is derived from an EMBL/GenBank/DDBJ whole genome shotgun (WGS) entry which is preliminary data.</text>
</comment>
<name>A0AAD7XXP0_9FUNG</name>
<feature type="compositionally biased region" description="Polar residues" evidence="3">
    <location>
        <begin position="1"/>
        <end position="17"/>
    </location>
</feature>
<organism evidence="6 7">
    <name type="scientific">Lichtheimia ornata</name>
    <dbReference type="NCBI Taxonomy" id="688661"/>
    <lineage>
        <taxon>Eukaryota</taxon>
        <taxon>Fungi</taxon>
        <taxon>Fungi incertae sedis</taxon>
        <taxon>Mucoromycota</taxon>
        <taxon>Mucoromycotina</taxon>
        <taxon>Mucoromycetes</taxon>
        <taxon>Mucorales</taxon>
        <taxon>Lichtheimiaceae</taxon>
        <taxon>Lichtheimia</taxon>
    </lineage>
</organism>
<dbReference type="Proteomes" id="UP001234581">
    <property type="component" value="Unassembled WGS sequence"/>
</dbReference>
<dbReference type="GO" id="GO:0005085">
    <property type="term" value="F:guanyl-nucleotide exchange factor activity"/>
    <property type="evidence" value="ECO:0007669"/>
    <property type="project" value="UniProtKB-KW"/>
</dbReference>
<dbReference type="RefSeq" id="XP_058338696.1">
    <property type="nucleotide sequence ID" value="XM_058490560.1"/>
</dbReference>
<dbReference type="AlphaFoldDB" id="A0AAD7XXP0"/>
<dbReference type="InterPro" id="IPR001180">
    <property type="entry name" value="CNH_dom"/>
</dbReference>
<evidence type="ECO:0000313" key="7">
    <source>
        <dbReference type="Proteomes" id="UP001234581"/>
    </source>
</evidence>
<dbReference type="Gene3D" id="1.20.900.10">
    <property type="entry name" value="Dbl homology (DH) domain"/>
    <property type="match status" value="1"/>
</dbReference>
<dbReference type="GO" id="GO:0035556">
    <property type="term" value="P:intracellular signal transduction"/>
    <property type="evidence" value="ECO:0007669"/>
    <property type="project" value="InterPro"/>
</dbReference>
<dbReference type="EMBL" id="JARTCD010000072">
    <property type="protein sequence ID" value="KAJ8653782.1"/>
    <property type="molecule type" value="Genomic_DNA"/>
</dbReference>
<dbReference type="SMART" id="SM00325">
    <property type="entry name" value="RhoGEF"/>
    <property type="match status" value="1"/>
</dbReference>
<dbReference type="PROSITE" id="PS50010">
    <property type="entry name" value="DH_2"/>
    <property type="match status" value="1"/>
</dbReference>
<dbReference type="SUPFAM" id="SSF48065">
    <property type="entry name" value="DBL homology domain (DH-domain)"/>
    <property type="match status" value="1"/>
</dbReference>